<feature type="compositionally biased region" description="Basic residues" evidence="1">
    <location>
        <begin position="67"/>
        <end position="78"/>
    </location>
</feature>
<evidence type="ECO:0000313" key="3">
    <source>
        <dbReference type="Proteomes" id="UP000078532"/>
    </source>
</evidence>
<accession>A0A1B7LBZ7</accession>
<dbReference type="AlphaFoldDB" id="A0A1B7LBZ7"/>
<gene>
    <name evidence="2" type="ORF">A6M21_01045</name>
</gene>
<reference evidence="2 3" key="1">
    <citation type="submission" date="2016-04" db="EMBL/GenBank/DDBJ databases">
        <authorList>
            <person name="Evans L.H."/>
            <person name="Alamgir A."/>
            <person name="Owens N."/>
            <person name="Weber N.D."/>
            <person name="Virtaneva K."/>
            <person name="Barbian K."/>
            <person name="Babar A."/>
            <person name="Rosenke K."/>
        </authorList>
    </citation>
    <scope>NUCLEOTIDE SEQUENCE [LARGE SCALE GENOMIC DNA]</scope>
    <source>
        <strain evidence="2 3">LMa1</strain>
    </source>
</reference>
<protein>
    <submittedName>
        <fullName evidence="2">Uncharacterized protein</fullName>
    </submittedName>
</protein>
<feature type="region of interest" description="Disordered" evidence="1">
    <location>
        <begin position="67"/>
        <end position="88"/>
    </location>
</feature>
<feature type="region of interest" description="Disordered" evidence="1">
    <location>
        <begin position="1"/>
        <end position="34"/>
    </location>
</feature>
<comment type="caution">
    <text evidence="2">The sequence shown here is derived from an EMBL/GenBank/DDBJ whole genome shotgun (WGS) entry which is preliminary data.</text>
</comment>
<dbReference type="Proteomes" id="UP000078532">
    <property type="component" value="Unassembled WGS sequence"/>
</dbReference>
<evidence type="ECO:0000256" key="1">
    <source>
        <dbReference type="SAM" id="MobiDB-lite"/>
    </source>
</evidence>
<sequence>MVTAEKDKIIHHFKTGTASGPGTARRLKPKPPQPFTAACRDASGGKWNTAVSKTLYHNLQRVTKQHRFKRCRGIKKSSRGLTRGRTYS</sequence>
<proteinExistence type="predicted"/>
<organism evidence="2 3">
    <name type="scientific">Desulfotomaculum copahuensis</name>
    <dbReference type="NCBI Taxonomy" id="1838280"/>
    <lineage>
        <taxon>Bacteria</taxon>
        <taxon>Bacillati</taxon>
        <taxon>Bacillota</taxon>
        <taxon>Clostridia</taxon>
        <taxon>Eubacteriales</taxon>
        <taxon>Desulfotomaculaceae</taxon>
        <taxon>Desulfotomaculum</taxon>
    </lineage>
</organism>
<feature type="compositionally biased region" description="Basic and acidic residues" evidence="1">
    <location>
        <begin position="1"/>
        <end position="10"/>
    </location>
</feature>
<evidence type="ECO:0000313" key="2">
    <source>
        <dbReference type="EMBL" id="OAT80221.1"/>
    </source>
</evidence>
<dbReference type="EMBL" id="LYVF01000184">
    <property type="protein sequence ID" value="OAT80221.1"/>
    <property type="molecule type" value="Genomic_DNA"/>
</dbReference>
<name>A0A1B7LBZ7_9FIRM</name>
<keyword evidence="3" id="KW-1185">Reference proteome</keyword>